<dbReference type="Proteomes" id="UP000775129">
    <property type="component" value="Unassembled WGS sequence"/>
</dbReference>
<dbReference type="EMBL" id="DYWO01000283">
    <property type="protein sequence ID" value="HJF50035.1"/>
    <property type="molecule type" value="Genomic_DNA"/>
</dbReference>
<feature type="non-terminal residue" evidence="2">
    <location>
        <position position="1"/>
    </location>
</feature>
<name>A0A921KQU4_9MICO</name>
<dbReference type="InterPro" id="IPR002925">
    <property type="entry name" value="Dienelactn_hydro"/>
</dbReference>
<accession>A0A921KQU4</accession>
<dbReference type="InterPro" id="IPR029058">
    <property type="entry name" value="AB_hydrolase_fold"/>
</dbReference>
<protein>
    <submittedName>
        <fullName evidence="2">Dienelactone hydrolase family protein</fullName>
    </submittedName>
</protein>
<dbReference type="AlphaFoldDB" id="A0A921KQU4"/>
<dbReference type="Pfam" id="PF01738">
    <property type="entry name" value="DLH"/>
    <property type="match status" value="1"/>
</dbReference>
<keyword evidence="2" id="KW-0378">Hydrolase</keyword>
<evidence type="ECO:0000259" key="1">
    <source>
        <dbReference type="Pfam" id="PF01738"/>
    </source>
</evidence>
<dbReference type="Gene3D" id="3.40.50.1820">
    <property type="entry name" value="alpha/beta hydrolase"/>
    <property type="match status" value="1"/>
</dbReference>
<dbReference type="GO" id="GO:0016787">
    <property type="term" value="F:hydrolase activity"/>
    <property type="evidence" value="ECO:0007669"/>
    <property type="project" value="UniProtKB-KW"/>
</dbReference>
<feature type="domain" description="Dienelactone hydrolase" evidence="1">
    <location>
        <begin position="3"/>
        <end position="60"/>
    </location>
</feature>
<gene>
    <name evidence="2" type="ORF">K8W24_09605</name>
</gene>
<evidence type="ECO:0000313" key="2">
    <source>
        <dbReference type="EMBL" id="HJF50035.1"/>
    </source>
</evidence>
<reference evidence="2" key="2">
    <citation type="submission" date="2021-09" db="EMBL/GenBank/DDBJ databases">
        <authorList>
            <person name="Gilroy R."/>
        </authorList>
    </citation>
    <scope>NUCLEOTIDE SEQUENCE</scope>
    <source>
        <strain evidence="2">1647</strain>
    </source>
</reference>
<sequence length="65" mass="7002">PLEQVERIREAVTADGAREQVRLMLHEGAGHAFDNPHPGLHHAGAAEAAWQQTLGFLAEALPVRG</sequence>
<comment type="caution">
    <text evidence="2">The sequence shown here is derived from an EMBL/GenBank/DDBJ whole genome shotgun (WGS) entry which is preliminary data.</text>
</comment>
<dbReference type="SUPFAM" id="SSF53474">
    <property type="entry name" value="alpha/beta-Hydrolases"/>
    <property type="match status" value="1"/>
</dbReference>
<evidence type="ECO:0000313" key="3">
    <source>
        <dbReference type="Proteomes" id="UP000775129"/>
    </source>
</evidence>
<reference evidence="2" key="1">
    <citation type="journal article" date="2021" name="PeerJ">
        <title>Extensive microbial diversity within the chicken gut microbiome revealed by metagenomics and culture.</title>
        <authorList>
            <person name="Gilroy R."/>
            <person name="Ravi A."/>
            <person name="Getino M."/>
            <person name="Pursley I."/>
            <person name="Horton D.L."/>
            <person name="Alikhan N.F."/>
            <person name="Baker D."/>
            <person name="Gharbi K."/>
            <person name="Hall N."/>
            <person name="Watson M."/>
            <person name="Adriaenssens E.M."/>
            <person name="Foster-Nyarko E."/>
            <person name="Jarju S."/>
            <person name="Secka A."/>
            <person name="Antonio M."/>
            <person name="Oren A."/>
            <person name="Chaudhuri R.R."/>
            <person name="La Ragione R."/>
            <person name="Hildebrand F."/>
            <person name="Pallen M.J."/>
        </authorList>
    </citation>
    <scope>NUCLEOTIDE SEQUENCE</scope>
    <source>
        <strain evidence="2">1647</strain>
    </source>
</reference>
<proteinExistence type="predicted"/>
<organism evidence="2 3">
    <name type="scientific">Brachybacterium paraconglomeratum</name>
    <dbReference type="NCBI Taxonomy" id="173362"/>
    <lineage>
        <taxon>Bacteria</taxon>
        <taxon>Bacillati</taxon>
        <taxon>Actinomycetota</taxon>
        <taxon>Actinomycetes</taxon>
        <taxon>Micrococcales</taxon>
        <taxon>Dermabacteraceae</taxon>
        <taxon>Brachybacterium</taxon>
    </lineage>
</organism>